<sequence length="209" mass="22857">RFDPIPSCLARKPRAVVLRRGGQQSQEAAAHGLLGAEAAALGDPLDRQPRLREQVPGTLDPQALDRARRRQPSRLGIVPAEAALAHAGLVRQCGKREIVGQMAADPVMQRAEPVVGRLQRQDLAELRLPAGPLEKHHQIARDGKRRRAAEIILDQRQSEIDARRDAGRCPERSVAHEDRIGLDPDVGKARGELFPKSPMCHGATAVERA</sequence>
<keyword evidence="3" id="KW-1185">Reference proteome</keyword>
<organism evidence="2 3">
    <name type="scientific">Chiloscyllium punctatum</name>
    <name type="common">Brownbanded bambooshark</name>
    <name type="synonym">Hemiscyllium punctatum</name>
    <dbReference type="NCBI Taxonomy" id="137246"/>
    <lineage>
        <taxon>Eukaryota</taxon>
        <taxon>Metazoa</taxon>
        <taxon>Chordata</taxon>
        <taxon>Craniata</taxon>
        <taxon>Vertebrata</taxon>
        <taxon>Chondrichthyes</taxon>
        <taxon>Elasmobranchii</taxon>
        <taxon>Galeomorphii</taxon>
        <taxon>Galeoidea</taxon>
        <taxon>Orectolobiformes</taxon>
        <taxon>Hemiscylliidae</taxon>
        <taxon>Chiloscyllium</taxon>
    </lineage>
</organism>
<dbReference type="AlphaFoldDB" id="A0A401TVC4"/>
<dbReference type="EMBL" id="BEZZ01197787">
    <property type="protein sequence ID" value="GCC46578.1"/>
    <property type="molecule type" value="Genomic_DNA"/>
</dbReference>
<feature type="region of interest" description="Disordered" evidence="1">
    <location>
        <begin position="161"/>
        <end position="209"/>
    </location>
</feature>
<proteinExistence type="predicted"/>
<gene>
    <name evidence="2" type="ORF">chiPu_0030968</name>
</gene>
<evidence type="ECO:0000313" key="3">
    <source>
        <dbReference type="Proteomes" id="UP000287033"/>
    </source>
</evidence>
<accession>A0A401TVC4</accession>
<dbReference type="Proteomes" id="UP000287033">
    <property type="component" value="Unassembled WGS sequence"/>
</dbReference>
<feature type="compositionally biased region" description="Basic and acidic residues" evidence="1">
    <location>
        <begin position="161"/>
        <end position="193"/>
    </location>
</feature>
<evidence type="ECO:0000313" key="2">
    <source>
        <dbReference type="EMBL" id="GCC46578.1"/>
    </source>
</evidence>
<feature type="non-terminal residue" evidence="2">
    <location>
        <position position="1"/>
    </location>
</feature>
<feature type="region of interest" description="Disordered" evidence="1">
    <location>
        <begin position="44"/>
        <end position="72"/>
    </location>
</feature>
<name>A0A401TVC4_CHIPU</name>
<protein>
    <submittedName>
        <fullName evidence="2">Uncharacterized protein</fullName>
    </submittedName>
</protein>
<evidence type="ECO:0000256" key="1">
    <source>
        <dbReference type="SAM" id="MobiDB-lite"/>
    </source>
</evidence>
<reference evidence="2 3" key="1">
    <citation type="journal article" date="2018" name="Nat. Ecol. Evol.">
        <title>Shark genomes provide insights into elasmobranch evolution and the origin of vertebrates.</title>
        <authorList>
            <person name="Hara Y"/>
            <person name="Yamaguchi K"/>
            <person name="Onimaru K"/>
            <person name="Kadota M"/>
            <person name="Koyanagi M"/>
            <person name="Keeley SD"/>
            <person name="Tatsumi K"/>
            <person name="Tanaka K"/>
            <person name="Motone F"/>
            <person name="Kageyama Y"/>
            <person name="Nozu R"/>
            <person name="Adachi N"/>
            <person name="Nishimura O"/>
            <person name="Nakagawa R"/>
            <person name="Tanegashima C"/>
            <person name="Kiyatake I"/>
            <person name="Matsumoto R"/>
            <person name="Murakumo K"/>
            <person name="Nishida K"/>
            <person name="Terakita A"/>
            <person name="Kuratani S"/>
            <person name="Sato K"/>
            <person name="Hyodo S Kuraku.S."/>
        </authorList>
    </citation>
    <scope>NUCLEOTIDE SEQUENCE [LARGE SCALE GENOMIC DNA]</scope>
</reference>
<feature type="compositionally biased region" description="Basic and acidic residues" evidence="1">
    <location>
        <begin position="44"/>
        <end position="53"/>
    </location>
</feature>
<comment type="caution">
    <text evidence="2">The sequence shown here is derived from an EMBL/GenBank/DDBJ whole genome shotgun (WGS) entry which is preliminary data.</text>
</comment>